<accession>A0AAE1D0T6</accession>
<comment type="caution">
    <text evidence="2">The sequence shown here is derived from an EMBL/GenBank/DDBJ whole genome shotgun (WGS) entry which is preliminary data.</text>
</comment>
<proteinExistence type="predicted"/>
<dbReference type="Proteomes" id="UP001283361">
    <property type="component" value="Unassembled WGS sequence"/>
</dbReference>
<feature type="region of interest" description="Disordered" evidence="1">
    <location>
        <begin position="106"/>
        <end position="130"/>
    </location>
</feature>
<protein>
    <submittedName>
        <fullName evidence="2">Uncharacterized protein</fullName>
    </submittedName>
</protein>
<reference evidence="2" key="1">
    <citation type="journal article" date="2023" name="G3 (Bethesda)">
        <title>A reference genome for the long-term kleptoplast-retaining sea slug Elysia crispata morphotype clarki.</title>
        <authorList>
            <person name="Eastman K.E."/>
            <person name="Pendleton A.L."/>
            <person name="Shaikh M.A."/>
            <person name="Suttiyut T."/>
            <person name="Ogas R."/>
            <person name="Tomko P."/>
            <person name="Gavelis G."/>
            <person name="Widhalm J.R."/>
            <person name="Wisecaver J.H."/>
        </authorList>
    </citation>
    <scope>NUCLEOTIDE SEQUENCE</scope>
    <source>
        <strain evidence="2">ECLA1</strain>
    </source>
</reference>
<gene>
    <name evidence="2" type="ORF">RRG08_027357</name>
</gene>
<evidence type="ECO:0000313" key="3">
    <source>
        <dbReference type="Proteomes" id="UP001283361"/>
    </source>
</evidence>
<name>A0AAE1D0T6_9GAST</name>
<organism evidence="2 3">
    <name type="scientific">Elysia crispata</name>
    <name type="common">lettuce slug</name>
    <dbReference type="NCBI Taxonomy" id="231223"/>
    <lineage>
        <taxon>Eukaryota</taxon>
        <taxon>Metazoa</taxon>
        <taxon>Spiralia</taxon>
        <taxon>Lophotrochozoa</taxon>
        <taxon>Mollusca</taxon>
        <taxon>Gastropoda</taxon>
        <taxon>Heterobranchia</taxon>
        <taxon>Euthyneura</taxon>
        <taxon>Panpulmonata</taxon>
        <taxon>Sacoglossa</taxon>
        <taxon>Placobranchoidea</taxon>
        <taxon>Plakobranchidae</taxon>
        <taxon>Elysia</taxon>
    </lineage>
</organism>
<evidence type="ECO:0000313" key="2">
    <source>
        <dbReference type="EMBL" id="KAK3750034.1"/>
    </source>
</evidence>
<dbReference type="EMBL" id="JAWDGP010005911">
    <property type="protein sequence ID" value="KAK3750034.1"/>
    <property type="molecule type" value="Genomic_DNA"/>
</dbReference>
<keyword evidence="3" id="KW-1185">Reference proteome</keyword>
<dbReference type="AlphaFoldDB" id="A0AAE1D0T6"/>
<evidence type="ECO:0000256" key="1">
    <source>
        <dbReference type="SAM" id="MobiDB-lite"/>
    </source>
</evidence>
<sequence>MQVQRAVEAFSAFISPLEVEDGLVSLASASISDGDSLKLEAFVCKLYGKTSRTSVTKESYDNVRQRFKFKGKKCALSNNGGIDLCQMPPCSQDVVSDGDNCEGESCADSDFLDDTSGEEEELETDDEGFN</sequence>